<comment type="caution">
    <text evidence="2">The sequence shown here is derived from an EMBL/GenBank/DDBJ whole genome shotgun (WGS) entry which is preliminary data.</text>
</comment>
<dbReference type="AlphaFoldDB" id="A0A482YAU6"/>
<name>A0A482YAU6_9EURY</name>
<dbReference type="Proteomes" id="UP000291097">
    <property type="component" value="Unassembled WGS sequence"/>
</dbReference>
<feature type="region of interest" description="Disordered" evidence="1">
    <location>
        <begin position="1"/>
        <end position="31"/>
    </location>
</feature>
<organism evidence="2 3">
    <name type="scientific">Natrinema hispanicum</name>
    <dbReference type="NCBI Taxonomy" id="392421"/>
    <lineage>
        <taxon>Archaea</taxon>
        <taxon>Methanobacteriati</taxon>
        <taxon>Methanobacteriota</taxon>
        <taxon>Stenosarchaea group</taxon>
        <taxon>Halobacteria</taxon>
        <taxon>Halobacteriales</taxon>
        <taxon>Natrialbaceae</taxon>
        <taxon>Natrinema</taxon>
    </lineage>
</organism>
<evidence type="ECO:0000313" key="2">
    <source>
        <dbReference type="EMBL" id="RZV08626.1"/>
    </source>
</evidence>
<evidence type="ECO:0000313" key="3">
    <source>
        <dbReference type="Proteomes" id="UP000291097"/>
    </source>
</evidence>
<reference evidence="2 3" key="1">
    <citation type="submission" date="2019-02" db="EMBL/GenBank/DDBJ databases">
        <title>Genomic Encyclopedia of Archaeal and Bacterial Type Strains, Phase II (KMG-II): from individual species to whole genera.</title>
        <authorList>
            <person name="Goeker M."/>
        </authorList>
    </citation>
    <scope>NUCLEOTIDE SEQUENCE [LARGE SCALE GENOMIC DNA]</scope>
    <source>
        <strain evidence="2 3">DSM 18328</strain>
    </source>
</reference>
<sequence>MSESNSTNGVPHARNRPNSHRIGADRRSRRFRPTPAGFQSVFVQHLFQSVYDCVLCSWHAGKTQDLYRMWLVLICRYHTMSEAPSEPARCAATETDDGTVRIFDTNNDAAWIESDTTLSLAWQT</sequence>
<dbReference type="EMBL" id="SHMP01000005">
    <property type="protein sequence ID" value="RZV08626.1"/>
    <property type="molecule type" value="Genomic_DNA"/>
</dbReference>
<proteinExistence type="predicted"/>
<evidence type="ECO:0000256" key="1">
    <source>
        <dbReference type="SAM" id="MobiDB-lite"/>
    </source>
</evidence>
<dbReference type="InterPro" id="IPR055755">
    <property type="entry name" value="DUF7331"/>
</dbReference>
<protein>
    <submittedName>
        <fullName evidence="2">Uncharacterized protein</fullName>
    </submittedName>
</protein>
<gene>
    <name evidence="2" type="ORF">BDK88_2700</name>
</gene>
<accession>A0A482YAU6</accession>
<dbReference type="Pfam" id="PF24018">
    <property type="entry name" value="DUF7331"/>
    <property type="match status" value="1"/>
</dbReference>